<keyword evidence="2" id="KW-1185">Reference proteome</keyword>
<proteinExistence type="predicted"/>
<dbReference type="EMBL" id="JBHUEM010000005">
    <property type="protein sequence ID" value="MFD1736121.1"/>
    <property type="molecule type" value="Genomic_DNA"/>
</dbReference>
<evidence type="ECO:0000313" key="2">
    <source>
        <dbReference type="Proteomes" id="UP001597214"/>
    </source>
</evidence>
<reference evidence="2" key="1">
    <citation type="journal article" date="2019" name="Int. J. Syst. Evol. Microbiol.">
        <title>The Global Catalogue of Microorganisms (GCM) 10K type strain sequencing project: providing services to taxonomists for standard genome sequencing and annotation.</title>
        <authorList>
            <consortium name="The Broad Institute Genomics Platform"/>
            <consortium name="The Broad Institute Genome Sequencing Center for Infectious Disease"/>
            <person name="Wu L."/>
            <person name="Ma J."/>
        </authorList>
    </citation>
    <scope>NUCLEOTIDE SEQUENCE [LARGE SCALE GENOMIC DNA]</scope>
    <source>
        <strain evidence="2">CCUG 49339</strain>
    </source>
</reference>
<comment type="caution">
    <text evidence="1">The sequence shown here is derived from an EMBL/GenBank/DDBJ whole genome shotgun (WGS) entry which is preliminary data.</text>
</comment>
<protein>
    <submittedName>
        <fullName evidence="1">Uncharacterized protein</fullName>
    </submittedName>
</protein>
<accession>A0ABW4LNR9</accession>
<gene>
    <name evidence="1" type="ORF">ACFSCX_06040</name>
</gene>
<dbReference type="Proteomes" id="UP001597214">
    <property type="component" value="Unassembled WGS sequence"/>
</dbReference>
<evidence type="ECO:0000313" key="1">
    <source>
        <dbReference type="EMBL" id="MFD1736121.1"/>
    </source>
</evidence>
<organism evidence="1 2">
    <name type="scientific">Bacillus salitolerans</name>
    <dbReference type="NCBI Taxonomy" id="1437434"/>
    <lineage>
        <taxon>Bacteria</taxon>
        <taxon>Bacillati</taxon>
        <taxon>Bacillota</taxon>
        <taxon>Bacilli</taxon>
        <taxon>Bacillales</taxon>
        <taxon>Bacillaceae</taxon>
        <taxon>Bacillus</taxon>
    </lineage>
</organism>
<name>A0ABW4LNR9_9BACI</name>
<sequence>MPYLTKVRKWIEETDGAEIIRVSDDFKRMTIEYQGMKFRVEQKTKSTSTKVINRGRGLKWAGNPKGVYLDGIQERSQAHLIERIKERTENE</sequence>
<dbReference type="RefSeq" id="WP_377927266.1">
    <property type="nucleotide sequence ID" value="NZ_JBHUEM010000005.1"/>
</dbReference>